<dbReference type="InterPro" id="IPR001900">
    <property type="entry name" value="RNase_II/R"/>
</dbReference>
<dbReference type="GO" id="GO:0005829">
    <property type="term" value="C:cytosol"/>
    <property type="evidence" value="ECO:0007669"/>
    <property type="project" value="TreeGrafter"/>
</dbReference>
<evidence type="ECO:0000259" key="1">
    <source>
        <dbReference type="SMART" id="SM00955"/>
    </source>
</evidence>
<dbReference type="PANTHER" id="PTHR23355:SF9">
    <property type="entry name" value="DIS3-LIKE EXONUCLEASE 2"/>
    <property type="match status" value="1"/>
</dbReference>
<dbReference type="GO" id="GO:0006402">
    <property type="term" value="P:mRNA catabolic process"/>
    <property type="evidence" value="ECO:0007669"/>
    <property type="project" value="TreeGrafter"/>
</dbReference>
<dbReference type="Pfam" id="PF00773">
    <property type="entry name" value="RNB"/>
    <property type="match status" value="2"/>
</dbReference>
<dbReference type="InterPro" id="IPR012340">
    <property type="entry name" value="NA-bd_OB-fold"/>
</dbReference>
<organism evidence="2 3">
    <name type="scientific">Thauera terpenica 58Eu</name>
    <dbReference type="NCBI Taxonomy" id="1348657"/>
    <lineage>
        <taxon>Bacteria</taxon>
        <taxon>Pseudomonadati</taxon>
        <taxon>Pseudomonadota</taxon>
        <taxon>Betaproteobacteria</taxon>
        <taxon>Rhodocyclales</taxon>
        <taxon>Zoogloeaceae</taxon>
        <taxon>Thauera</taxon>
    </lineage>
</organism>
<proteinExistence type="predicted"/>
<dbReference type="InterPro" id="IPR050180">
    <property type="entry name" value="RNR_Ribonuclease"/>
</dbReference>
<name>S9ZH46_9RHOO</name>
<dbReference type="EMBL" id="ATJV01000042">
    <property type="protein sequence ID" value="EPZ16650.1"/>
    <property type="molecule type" value="Genomic_DNA"/>
</dbReference>
<dbReference type="SMART" id="SM00955">
    <property type="entry name" value="RNB"/>
    <property type="match status" value="1"/>
</dbReference>
<reference evidence="2 3" key="1">
    <citation type="submission" date="2013-06" db="EMBL/GenBank/DDBJ databases">
        <title>Draft genome sequence of Thauera terpenica.</title>
        <authorList>
            <person name="Liu B."/>
            <person name="Frostegard A.H."/>
            <person name="Shapleigh J.P."/>
        </authorList>
    </citation>
    <scope>NUCLEOTIDE SEQUENCE [LARGE SCALE GENOMIC DNA]</scope>
    <source>
        <strain evidence="2 3">58Eu</strain>
    </source>
</reference>
<dbReference type="PATRIC" id="fig|1348657.5.peg.773"/>
<dbReference type="AlphaFoldDB" id="S9ZH46"/>
<dbReference type="GO" id="GO:0003723">
    <property type="term" value="F:RNA binding"/>
    <property type="evidence" value="ECO:0007669"/>
    <property type="project" value="InterPro"/>
</dbReference>
<comment type="caution">
    <text evidence="2">The sequence shown here is derived from an EMBL/GenBank/DDBJ whole genome shotgun (WGS) entry which is preliminary data.</text>
</comment>
<dbReference type="eggNOG" id="COG0557">
    <property type="taxonomic scope" value="Bacteria"/>
</dbReference>
<feature type="domain" description="RNB" evidence="1">
    <location>
        <begin position="237"/>
        <end position="517"/>
    </location>
</feature>
<sequence>MPMFVLYEEDGAFKAGTILADNEATLQVENTHGKRVKLKRANVLLEFLEPAPAELLRRAEAEAEELDIEFLWEVCGDEEFAFADFAAEYQGHKPTAVESAAVLLRLHSAPIWFHRKGKGRFRKAPAEILQAALAGLEKKRQQAALIEHMRAELVEGRLPTELGALLPQALYRPDRNRNEIKALEAACVDTGLSAPRLLLKCGALSSSYDFHYNRFLFENFPEGAGFPAFAPASWPSQLPRAEVVAFSIDDASTTEIDDAFSVTPRAGGGWRIGIHIAAPALGFVRGTELDAIARRRLSTIYMPGDKLTMLPDEVVQTFTLIAGRECPAVSLYLDITPGLAIVGQESRVELVPIVANLRHHDIEPLFNDASVHGEGGPDFTWKRELTLLWDLATVLEAGRGKAGGNEDRVDFGFSVDWTQGSADGPGLVSISRRLRGSPLDKLVAELMIHANVTWGRLLDEAGVPGLYRAQGGGKVRMTTVAAPHEGLGVECYAWSSSPLRRYVDLVNQWQIVAVLQGGTPAFAPRSADLMAALRDFELTYADYAEFQRRMERYWCLRWLRQHQRGEVDATVVRENIVRLGEIPLMFRVPSMPLQLPGSQVRLVVEHTDLLDVEVDARFQRVLAEPETQDDSLAADAFGPL</sequence>
<evidence type="ECO:0000313" key="3">
    <source>
        <dbReference type="Proteomes" id="UP000015455"/>
    </source>
</evidence>
<dbReference type="SUPFAM" id="SSF50249">
    <property type="entry name" value="Nucleic acid-binding proteins"/>
    <property type="match status" value="1"/>
</dbReference>
<gene>
    <name evidence="2" type="ORF">M622_11175</name>
</gene>
<protein>
    <submittedName>
        <fullName evidence="2">Ribonuclease II</fullName>
    </submittedName>
</protein>
<dbReference type="STRING" id="1348657.M622_11175"/>
<dbReference type="Proteomes" id="UP000015455">
    <property type="component" value="Unassembled WGS sequence"/>
</dbReference>
<keyword evidence="3" id="KW-1185">Reference proteome</keyword>
<accession>S9ZH46</accession>
<dbReference type="PANTHER" id="PTHR23355">
    <property type="entry name" value="RIBONUCLEASE"/>
    <property type="match status" value="1"/>
</dbReference>
<dbReference type="GO" id="GO:0004540">
    <property type="term" value="F:RNA nuclease activity"/>
    <property type="evidence" value="ECO:0007669"/>
    <property type="project" value="InterPro"/>
</dbReference>
<evidence type="ECO:0000313" key="2">
    <source>
        <dbReference type="EMBL" id="EPZ16650.1"/>
    </source>
</evidence>